<name>A0A2P2LUW7_RHIMU</name>
<feature type="compositionally biased region" description="Basic and acidic residues" evidence="1">
    <location>
        <begin position="22"/>
        <end position="35"/>
    </location>
</feature>
<protein>
    <submittedName>
        <fullName evidence="2">Serine/arginine-rich-splicing factor SR34-like</fullName>
    </submittedName>
</protein>
<accession>A0A2P2LUW7</accession>
<evidence type="ECO:0000256" key="1">
    <source>
        <dbReference type="SAM" id="MobiDB-lite"/>
    </source>
</evidence>
<dbReference type="AlphaFoldDB" id="A0A2P2LUW7"/>
<reference evidence="2" key="1">
    <citation type="submission" date="2018-02" db="EMBL/GenBank/DDBJ databases">
        <title>Rhizophora mucronata_Transcriptome.</title>
        <authorList>
            <person name="Meera S.P."/>
            <person name="Sreeshan A."/>
            <person name="Augustine A."/>
        </authorList>
    </citation>
    <scope>NUCLEOTIDE SEQUENCE</scope>
    <source>
        <tissue evidence="2">Leaf</tissue>
    </source>
</reference>
<proteinExistence type="predicted"/>
<feature type="region of interest" description="Disordered" evidence="1">
    <location>
        <begin position="1"/>
        <end position="60"/>
    </location>
</feature>
<sequence>MMSVPAPHAQVQPSDGAHQNHIHHDHELHPQHLEHLQTQQMHNQEALVGSSGQYELWVHT</sequence>
<organism evidence="2">
    <name type="scientific">Rhizophora mucronata</name>
    <name type="common">Asiatic mangrove</name>
    <dbReference type="NCBI Taxonomy" id="61149"/>
    <lineage>
        <taxon>Eukaryota</taxon>
        <taxon>Viridiplantae</taxon>
        <taxon>Streptophyta</taxon>
        <taxon>Embryophyta</taxon>
        <taxon>Tracheophyta</taxon>
        <taxon>Spermatophyta</taxon>
        <taxon>Magnoliopsida</taxon>
        <taxon>eudicotyledons</taxon>
        <taxon>Gunneridae</taxon>
        <taxon>Pentapetalae</taxon>
        <taxon>rosids</taxon>
        <taxon>fabids</taxon>
        <taxon>Malpighiales</taxon>
        <taxon>Rhizophoraceae</taxon>
        <taxon>Rhizophora</taxon>
    </lineage>
</organism>
<dbReference type="EMBL" id="GGEC01041284">
    <property type="protein sequence ID" value="MBX21768.1"/>
    <property type="molecule type" value="Transcribed_RNA"/>
</dbReference>
<evidence type="ECO:0000313" key="2">
    <source>
        <dbReference type="EMBL" id="MBX21768.1"/>
    </source>
</evidence>